<gene>
    <name evidence="1" type="ORF">JCM21714_1483</name>
</gene>
<keyword evidence="2" id="KW-1185">Reference proteome</keyword>
<dbReference type="eggNOG" id="COG4213">
    <property type="taxonomic scope" value="Bacteria"/>
</dbReference>
<evidence type="ECO:0000313" key="1">
    <source>
        <dbReference type="EMBL" id="GAE92479.1"/>
    </source>
</evidence>
<dbReference type="EMBL" id="BAVS01000005">
    <property type="protein sequence ID" value="GAE92479.1"/>
    <property type="molecule type" value="Genomic_DNA"/>
</dbReference>
<evidence type="ECO:0000313" key="2">
    <source>
        <dbReference type="Proteomes" id="UP000019102"/>
    </source>
</evidence>
<proteinExistence type="predicted"/>
<dbReference type="Proteomes" id="UP000019102">
    <property type="component" value="Unassembled WGS sequence"/>
</dbReference>
<name>W4VIA7_9BACI</name>
<organism evidence="1 2">
    <name type="scientific">Gracilibacillus boraciitolerans JCM 21714</name>
    <dbReference type="NCBI Taxonomy" id="1298598"/>
    <lineage>
        <taxon>Bacteria</taxon>
        <taxon>Bacillati</taxon>
        <taxon>Bacillota</taxon>
        <taxon>Bacilli</taxon>
        <taxon>Bacillales</taxon>
        <taxon>Bacillaceae</taxon>
        <taxon>Gracilibacillus</taxon>
    </lineage>
</organism>
<reference evidence="1 2" key="1">
    <citation type="journal article" date="2014" name="Genome Announc.">
        <title>Draft Genome Sequence of the Boron-Tolerant and Moderately Halotolerant Bacterium Gracilibacillus boraciitolerans JCM 21714T.</title>
        <authorList>
            <person name="Ahmed I."/>
            <person name="Oshima K."/>
            <person name="Suda W."/>
            <person name="Kitamura K."/>
            <person name="Iida T."/>
            <person name="Ohmori Y."/>
            <person name="Fujiwara T."/>
            <person name="Hattori M."/>
            <person name="Ohkuma M."/>
        </authorList>
    </citation>
    <scope>NUCLEOTIDE SEQUENCE [LARGE SCALE GENOMIC DNA]</scope>
    <source>
        <strain evidence="1 2">JCM 21714</strain>
    </source>
</reference>
<comment type="caution">
    <text evidence="1">The sequence shown here is derived from an EMBL/GenBank/DDBJ whole genome shotgun (WGS) entry which is preliminary data.</text>
</comment>
<dbReference type="AlphaFoldDB" id="W4VIA7"/>
<protein>
    <submittedName>
        <fullName evidence="1">Galactose/methyl galactoside ABC transport system</fullName>
    </submittedName>
</protein>
<sequence>MVEDSMGMAVDILDGNEPETTGSYDNGNIEVPAKQTEVIVVEQDNVQAELIDSGYYEASEFTGLE</sequence>
<accession>W4VIA7</accession>
<dbReference type="Gene3D" id="3.40.50.2300">
    <property type="match status" value="2"/>
</dbReference>
<dbReference type="STRING" id="1298598.JCM21714_1483"/>